<feature type="binding site" evidence="9">
    <location>
        <position position="193"/>
    </location>
    <ligand>
        <name>NAD(+)</name>
        <dbReference type="ChEBI" id="CHEBI:57540"/>
    </ligand>
</feature>
<feature type="binding site" evidence="9">
    <location>
        <begin position="57"/>
        <end position="58"/>
    </location>
    <ligand>
        <name>NAD(+)</name>
        <dbReference type="ChEBI" id="CHEBI:57540"/>
    </ligand>
</feature>
<keyword evidence="3 9" id="KW-0547">Nucleotide-binding</keyword>
<comment type="cofactor">
    <cofactor evidence="9">
        <name>a divalent metal cation</name>
        <dbReference type="ChEBI" id="CHEBI:60240"/>
    </cofactor>
</comment>
<keyword evidence="5 9" id="KW-0067">ATP-binding</keyword>
<evidence type="ECO:0000256" key="1">
    <source>
        <dbReference type="ARBA" id="ARBA00022490"/>
    </source>
</evidence>
<accession>C2Y0B0</accession>
<comment type="subcellular location">
    <subcellularLocation>
        <location evidence="9">Cytoplasm</location>
    </subcellularLocation>
</comment>
<dbReference type="FunFam" id="2.60.200.30:FF:000002">
    <property type="entry name" value="NAD kinase"/>
    <property type="match status" value="1"/>
</dbReference>
<dbReference type="GO" id="GO:0046872">
    <property type="term" value="F:metal ion binding"/>
    <property type="evidence" value="ECO:0007669"/>
    <property type="project" value="UniProtKB-UniRule"/>
</dbReference>
<dbReference type="EMBL" id="ACMP01000119">
    <property type="protein sequence ID" value="EEL68643.1"/>
    <property type="molecule type" value="Genomic_DNA"/>
</dbReference>
<reference evidence="10" key="1">
    <citation type="journal article" date="2012" name="Genome Res.">
        <title>Genomic characterization of the Bacillus cereus sensu lato species: Backdrop to the evolution of Bacillus anthracis.</title>
        <authorList>
            <person name="Zwick M.E."/>
            <person name="Joseph S.J."/>
            <person name="Didelot X."/>
            <person name="Chen P.E."/>
            <person name="Bishop-Lilly K.A."/>
            <person name="Stewart A.C."/>
            <person name="Willner K."/>
            <person name="Nolan N."/>
            <person name="Lentz S."/>
            <person name="Thomason M.K."/>
            <person name="Sozhamannan S."/>
            <person name="Mateczun A.J."/>
            <person name="Du L."/>
            <person name="Read T.D."/>
        </authorList>
    </citation>
    <scope>NUCLEOTIDE SEQUENCE [LARGE SCALE GENOMIC DNA]</scope>
    <source>
        <strain evidence="10">AH603</strain>
    </source>
</reference>
<dbReference type="InterPro" id="IPR002504">
    <property type="entry name" value="NADK"/>
</dbReference>
<dbReference type="GO" id="GO:0003951">
    <property type="term" value="F:NAD+ kinase activity"/>
    <property type="evidence" value="ECO:0007669"/>
    <property type="project" value="UniProtKB-UniRule"/>
</dbReference>
<dbReference type="HOGENOM" id="CLU_008831_0_3_9"/>
<comment type="similarity">
    <text evidence="9">Belongs to the NAD kinase family.</text>
</comment>
<dbReference type="Pfam" id="PF20143">
    <property type="entry name" value="NAD_kinase_C"/>
    <property type="match status" value="1"/>
</dbReference>
<comment type="caution">
    <text evidence="10">The sequence shown here is derived from an EMBL/GenBank/DDBJ whole genome shotgun (WGS) entry which is preliminary data.</text>
</comment>
<feature type="binding site" evidence="9">
    <location>
        <position position="156"/>
    </location>
    <ligand>
        <name>NAD(+)</name>
        <dbReference type="ChEBI" id="CHEBI:57540"/>
    </ligand>
</feature>
<keyword evidence="1 9" id="KW-0963">Cytoplasm</keyword>
<protein>
    <recommendedName>
        <fullName evidence="9">NAD kinase</fullName>
        <ecNumber evidence="9">2.7.1.23</ecNumber>
    </recommendedName>
    <alternativeName>
        <fullName evidence="9">ATP-dependent NAD kinase</fullName>
    </alternativeName>
</protein>
<evidence type="ECO:0000256" key="4">
    <source>
        <dbReference type="ARBA" id="ARBA00022777"/>
    </source>
</evidence>
<feature type="binding site" evidence="9">
    <location>
        <begin position="129"/>
        <end position="130"/>
    </location>
    <ligand>
        <name>NAD(+)</name>
        <dbReference type="ChEBI" id="CHEBI:57540"/>
    </ligand>
</feature>
<evidence type="ECO:0000256" key="7">
    <source>
        <dbReference type="ARBA" id="ARBA00023027"/>
    </source>
</evidence>
<dbReference type="InterPro" id="IPR017437">
    <property type="entry name" value="ATP-NAD_kinase_PpnK-typ_C"/>
</dbReference>
<dbReference type="GO" id="GO:0006741">
    <property type="term" value="P:NADP+ biosynthetic process"/>
    <property type="evidence" value="ECO:0007669"/>
    <property type="project" value="UniProtKB-UniRule"/>
</dbReference>
<name>C2Y0B0_BACMY</name>
<evidence type="ECO:0000313" key="10">
    <source>
        <dbReference type="EMBL" id="EEL68643.1"/>
    </source>
</evidence>
<proteinExistence type="inferred from homology"/>
<comment type="catalytic activity">
    <reaction evidence="8 9">
        <text>NAD(+) + ATP = ADP + NADP(+) + H(+)</text>
        <dbReference type="Rhea" id="RHEA:18629"/>
        <dbReference type="ChEBI" id="CHEBI:15378"/>
        <dbReference type="ChEBI" id="CHEBI:30616"/>
        <dbReference type="ChEBI" id="CHEBI:57540"/>
        <dbReference type="ChEBI" id="CHEBI:58349"/>
        <dbReference type="ChEBI" id="CHEBI:456216"/>
        <dbReference type="EC" id="2.7.1.23"/>
    </reaction>
</comment>
<feature type="active site" description="Proton acceptor" evidence="9">
    <location>
        <position position="57"/>
    </location>
</feature>
<evidence type="ECO:0000256" key="9">
    <source>
        <dbReference type="HAMAP-Rule" id="MF_00361"/>
    </source>
</evidence>
<dbReference type="Gene3D" id="2.60.200.30">
    <property type="entry name" value="Probable inorganic polyphosphate/atp-NAD kinase, domain 2"/>
    <property type="match status" value="1"/>
</dbReference>
<evidence type="ECO:0000256" key="3">
    <source>
        <dbReference type="ARBA" id="ARBA00022741"/>
    </source>
</evidence>
<dbReference type="PANTHER" id="PTHR20275:SF9">
    <property type="entry name" value="NAD KINASE 2"/>
    <property type="match status" value="1"/>
</dbReference>
<dbReference type="AlphaFoldDB" id="C2Y0B0"/>
<evidence type="ECO:0000256" key="8">
    <source>
        <dbReference type="ARBA" id="ARBA00047925"/>
    </source>
</evidence>
<gene>
    <name evidence="9" type="primary">nadK</name>
    <name evidence="10" type="ORF">bcere0026_43980</name>
</gene>
<dbReference type="InterPro" id="IPR016064">
    <property type="entry name" value="NAD/diacylglycerol_kinase_sf"/>
</dbReference>
<dbReference type="EC" id="2.7.1.23" evidence="9"/>
<feature type="binding site" evidence="9">
    <location>
        <position position="158"/>
    </location>
    <ligand>
        <name>NAD(+)</name>
        <dbReference type="ChEBI" id="CHEBI:57540"/>
    </ligand>
</feature>
<comment type="caution">
    <text evidence="9">Lacks conserved residue(s) required for the propagation of feature annotation.</text>
</comment>
<comment type="function">
    <text evidence="9">Involved in the regulation of the intracellular balance of NAD and NADP, and is a key enzyme in the biosynthesis of NADP. Catalyzes specifically the phosphorylation on 2'-hydroxyl of the adenosine moiety of NAD to yield NADP.</text>
</comment>
<dbReference type="GO" id="GO:0019674">
    <property type="term" value="P:NAD+ metabolic process"/>
    <property type="evidence" value="ECO:0007669"/>
    <property type="project" value="InterPro"/>
</dbReference>
<organism evidence="10">
    <name type="scientific">Bacillus mycoides</name>
    <dbReference type="NCBI Taxonomy" id="1405"/>
    <lineage>
        <taxon>Bacteria</taxon>
        <taxon>Bacillati</taxon>
        <taxon>Bacillota</taxon>
        <taxon>Bacilli</taxon>
        <taxon>Bacillales</taxon>
        <taxon>Bacillaceae</taxon>
        <taxon>Bacillus</taxon>
        <taxon>Bacillus cereus group</taxon>
    </lineage>
</organism>
<dbReference type="HAMAP" id="MF_00361">
    <property type="entry name" value="NAD_kinase"/>
    <property type="match status" value="1"/>
</dbReference>
<dbReference type="Gene3D" id="3.40.50.10330">
    <property type="entry name" value="Probable inorganic polyphosphate/atp-NAD kinase, domain 1"/>
    <property type="match status" value="1"/>
</dbReference>
<keyword evidence="4 9" id="KW-0418">Kinase</keyword>
<evidence type="ECO:0000256" key="5">
    <source>
        <dbReference type="ARBA" id="ARBA00022840"/>
    </source>
</evidence>
<dbReference type="Proteomes" id="UP000001753">
    <property type="component" value="Chromosome"/>
</dbReference>
<keyword evidence="2 9" id="KW-0808">Transferase</keyword>
<dbReference type="GO" id="GO:0005524">
    <property type="term" value="F:ATP binding"/>
    <property type="evidence" value="ECO:0007669"/>
    <property type="project" value="UniProtKB-KW"/>
</dbReference>
<evidence type="ECO:0000256" key="2">
    <source>
        <dbReference type="ARBA" id="ARBA00022679"/>
    </source>
</evidence>
<sequence length="272" mass="30906">MEGYIMANRRNLFFFYGDDKVTLVEKMKPVYRILEENGFTILDHPKNANAIVSVGDDGTFLQAVRKTGFREDCLYAGISTKDEISFYCDFHIDHVDTALQEITKNEIEVRKYPTIKVDVDHGTSFHCLNEFTLRSSIIKTFVVDVHVDNLHFETFRGDGLVISTPTGSTAYNKSLHGAVVDPLIPCFQVSELASLNNNTYRTLGSPFLLNHERTLTLTLKPDGNDYPVIGMDNEALSIKQVEKAVVRLSDKQIKTVKLKNNSFWEKVQRTFL</sequence>
<dbReference type="GO" id="GO:0005737">
    <property type="term" value="C:cytoplasm"/>
    <property type="evidence" value="ECO:0007669"/>
    <property type="project" value="UniProtKB-SubCell"/>
</dbReference>
<feature type="binding site" evidence="9">
    <location>
        <begin position="169"/>
        <end position="174"/>
    </location>
    <ligand>
        <name>NAD(+)</name>
        <dbReference type="ChEBI" id="CHEBI:57540"/>
    </ligand>
</feature>
<dbReference type="FunFam" id="3.40.50.10330:FF:000017">
    <property type="entry name" value="NAD kinase"/>
    <property type="match status" value="1"/>
</dbReference>
<dbReference type="PANTHER" id="PTHR20275">
    <property type="entry name" value="NAD KINASE"/>
    <property type="match status" value="1"/>
</dbReference>
<keyword evidence="7 9" id="KW-0520">NAD</keyword>
<dbReference type="NCBIfam" id="NF002902">
    <property type="entry name" value="PRK03501.1"/>
    <property type="match status" value="1"/>
</dbReference>
<dbReference type="InterPro" id="IPR017438">
    <property type="entry name" value="ATP-NAD_kinase_N"/>
</dbReference>
<dbReference type="GO" id="GO:0051287">
    <property type="term" value="F:NAD binding"/>
    <property type="evidence" value="ECO:0007669"/>
    <property type="project" value="UniProtKB-ARBA"/>
</dbReference>
<evidence type="ECO:0000256" key="6">
    <source>
        <dbReference type="ARBA" id="ARBA00022857"/>
    </source>
</evidence>
<keyword evidence="6 9" id="KW-0521">NADP</keyword>
<dbReference type="SUPFAM" id="SSF111331">
    <property type="entry name" value="NAD kinase/diacylglycerol kinase-like"/>
    <property type="match status" value="1"/>
</dbReference>